<sequence length="93" mass="10200">MDTPPTLTSLSLRLVPVVNISTDLSETPVESVQLSIRQEGRPKPLAAILSGSEELNGNLLKVIPEFESSLVNSRLTMVENLTLAIKLWDDEVE</sequence>
<keyword evidence="2" id="KW-1185">Reference proteome</keyword>
<gene>
    <name evidence="1" type="ORF">PXEA_LOCUS11141</name>
</gene>
<dbReference type="Proteomes" id="UP000784294">
    <property type="component" value="Unassembled WGS sequence"/>
</dbReference>
<reference evidence="1" key="1">
    <citation type="submission" date="2018-11" db="EMBL/GenBank/DDBJ databases">
        <authorList>
            <consortium name="Pathogen Informatics"/>
        </authorList>
    </citation>
    <scope>NUCLEOTIDE SEQUENCE</scope>
</reference>
<protein>
    <submittedName>
        <fullName evidence="1">Uncharacterized protein</fullName>
    </submittedName>
</protein>
<dbReference type="EMBL" id="CAAALY010033816">
    <property type="protein sequence ID" value="VEL17701.1"/>
    <property type="molecule type" value="Genomic_DNA"/>
</dbReference>
<organism evidence="1 2">
    <name type="scientific">Protopolystoma xenopodis</name>
    <dbReference type="NCBI Taxonomy" id="117903"/>
    <lineage>
        <taxon>Eukaryota</taxon>
        <taxon>Metazoa</taxon>
        <taxon>Spiralia</taxon>
        <taxon>Lophotrochozoa</taxon>
        <taxon>Platyhelminthes</taxon>
        <taxon>Monogenea</taxon>
        <taxon>Polyopisthocotylea</taxon>
        <taxon>Polystomatidea</taxon>
        <taxon>Polystomatidae</taxon>
        <taxon>Protopolystoma</taxon>
    </lineage>
</organism>
<name>A0A448WQL7_9PLAT</name>
<evidence type="ECO:0000313" key="2">
    <source>
        <dbReference type="Proteomes" id="UP000784294"/>
    </source>
</evidence>
<comment type="caution">
    <text evidence="1">The sequence shown here is derived from an EMBL/GenBank/DDBJ whole genome shotgun (WGS) entry which is preliminary data.</text>
</comment>
<evidence type="ECO:0000313" key="1">
    <source>
        <dbReference type="EMBL" id="VEL17701.1"/>
    </source>
</evidence>
<accession>A0A448WQL7</accession>
<proteinExistence type="predicted"/>
<dbReference type="AlphaFoldDB" id="A0A448WQL7"/>